<gene>
    <name evidence="8" type="primary">traF</name>
    <name evidence="8" type="ORF">E9677_18950</name>
</gene>
<feature type="transmembrane region" description="Helical" evidence="6">
    <location>
        <begin position="21"/>
        <end position="40"/>
    </location>
</feature>
<keyword evidence="4" id="KW-0574">Periplasm</keyword>
<keyword evidence="6" id="KW-1133">Transmembrane helix</keyword>
<evidence type="ECO:0000256" key="1">
    <source>
        <dbReference type="ARBA" id="ARBA00004418"/>
    </source>
</evidence>
<evidence type="ECO:0000256" key="6">
    <source>
        <dbReference type="SAM" id="Phobius"/>
    </source>
</evidence>
<organism evidence="8 9">
    <name type="scientific">Rhizobium rhizophilum</name>
    <dbReference type="NCBI Taxonomy" id="1850373"/>
    <lineage>
        <taxon>Bacteria</taxon>
        <taxon>Pseudomonadati</taxon>
        <taxon>Pseudomonadota</taxon>
        <taxon>Alphaproteobacteria</taxon>
        <taxon>Hyphomicrobiales</taxon>
        <taxon>Rhizobiaceae</taxon>
        <taxon>Rhizobium/Agrobacterium group</taxon>
        <taxon>Rhizobium</taxon>
    </lineage>
</organism>
<evidence type="ECO:0000256" key="2">
    <source>
        <dbReference type="ARBA" id="ARBA00005849"/>
    </source>
</evidence>
<keyword evidence="6" id="KW-0472">Membrane</keyword>
<evidence type="ECO:0000313" key="9">
    <source>
        <dbReference type="Proteomes" id="UP000309667"/>
    </source>
</evidence>
<evidence type="ECO:0000256" key="5">
    <source>
        <dbReference type="ARBA" id="ARBA00022971"/>
    </source>
</evidence>
<dbReference type="SUPFAM" id="SSF51306">
    <property type="entry name" value="LexA/Signal peptidase"/>
    <property type="match status" value="1"/>
</dbReference>
<sequence>MTPRSEIRARYEKRRRRIGGLLIGSVVLTMVVVAGGYWGFRLNLTPSAALGIWRIEAIERPARKGDRVFICPPLSGALQEGLRRGYLRRGLCVGGVAPLIKTVSATSGQFISIAEFVRIDGEVLPHSRLMEFDGEGRPLSPHVGGLVPPSAVYLHSDFPGSFDSRYFGPVATTNILGLAQEVWTREP</sequence>
<reference evidence="8 9" key="1">
    <citation type="submission" date="2019-04" db="EMBL/GenBank/DDBJ databases">
        <title>Genome sequence of strain 7209-2.</title>
        <authorList>
            <person name="Gao J."/>
            <person name="Sun J."/>
        </authorList>
    </citation>
    <scope>NUCLEOTIDE SEQUENCE [LARGE SCALE GENOMIC DNA]</scope>
    <source>
        <strain evidence="8 9">7209-2</strain>
    </source>
</reference>
<evidence type="ECO:0000313" key="8">
    <source>
        <dbReference type="EMBL" id="THV12794.1"/>
    </source>
</evidence>
<dbReference type="NCBIfam" id="NF010412">
    <property type="entry name" value="PRK13838.1"/>
    <property type="match status" value="1"/>
</dbReference>
<dbReference type="InterPro" id="IPR019533">
    <property type="entry name" value="Peptidase_S26"/>
</dbReference>
<evidence type="ECO:0000256" key="4">
    <source>
        <dbReference type="ARBA" id="ARBA00022764"/>
    </source>
</evidence>
<comment type="subcellular location">
    <subcellularLocation>
        <location evidence="1">Periplasm</location>
    </subcellularLocation>
</comment>
<evidence type="ECO:0000259" key="7">
    <source>
        <dbReference type="Pfam" id="PF10502"/>
    </source>
</evidence>
<proteinExistence type="inferred from homology"/>
<dbReference type="RefSeq" id="WP_136559583.1">
    <property type="nucleotide sequence ID" value="NZ_STGT01000004.1"/>
</dbReference>
<keyword evidence="6" id="KW-0812">Transmembrane</keyword>
<feature type="domain" description="Peptidase S26" evidence="7">
    <location>
        <begin position="22"/>
        <end position="183"/>
    </location>
</feature>
<dbReference type="InterPro" id="IPR014139">
    <property type="entry name" value="Peptidase_S26C_TraF"/>
</dbReference>
<dbReference type="NCBIfam" id="TIGR02771">
    <property type="entry name" value="TraF_Ti"/>
    <property type="match status" value="1"/>
</dbReference>
<dbReference type="Pfam" id="PF10502">
    <property type="entry name" value="Peptidase_S26"/>
    <property type="match status" value="1"/>
</dbReference>
<comment type="similarity">
    <text evidence="2">Belongs to the peptidase S26C family.</text>
</comment>
<protein>
    <submittedName>
        <fullName evidence="8">Conjugative transfer signal peptidase TraF</fullName>
    </submittedName>
</protein>
<dbReference type="Proteomes" id="UP000309667">
    <property type="component" value="Unassembled WGS sequence"/>
</dbReference>
<keyword evidence="9" id="KW-1185">Reference proteome</keyword>
<accession>A0ABY2QS02</accession>
<dbReference type="Gene3D" id="2.10.109.10">
    <property type="entry name" value="Umud Fragment, subunit A"/>
    <property type="match status" value="1"/>
</dbReference>
<comment type="caution">
    <text evidence="8">The sequence shown here is derived from an EMBL/GenBank/DDBJ whole genome shotgun (WGS) entry which is preliminary data.</text>
</comment>
<name>A0ABY2QS02_9HYPH</name>
<dbReference type="EMBL" id="STGT01000004">
    <property type="protein sequence ID" value="THV12794.1"/>
    <property type="molecule type" value="Genomic_DNA"/>
</dbReference>
<dbReference type="InterPro" id="IPR036286">
    <property type="entry name" value="LexA/Signal_pep-like_sf"/>
</dbReference>
<evidence type="ECO:0000256" key="3">
    <source>
        <dbReference type="ARBA" id="ARBA00022729"/>
    </source>
</evidence>
<keyword evidence="3" id="KW-0732">Signal</keyword>
<keyword evidence="5" id="KW-0184">Conjugation</keyword>